<sequence>MSAFERAMRSVGDLDDEFYLDERQRDVWNEAAAVGFQLFLWAALAAAAVLPWVAGRTGAWIGLGLLVAAAVISIATIEFARRRHVDLHATAFRVRPRLFLAGALYAVGVVGLIDRLVVAGAQDGASTWSGAAVGAAVGIAGAALVVRAKQRRQARFEAAEDLV</sequence>
<accession>A0A1G7B0K4</accession>
<dbReference type="STRING" id="168276.SAMN05444580_11219"/>
<keyword evidence="1" id="KW-0472">Membrane</keyword>
<keyword evidence="3" id="KW-1185">Reference proteome</keyword>
<proteinExistence type="predicted"/>
<keyword evidence="1" id="KW-0812">Transmembrane</keyword>
<feature type="transmembrane region" description="Helical" evidence="1">
    <location>
        <begin position="98"/>
        <end position="121"/>
    </location>
</feature>
<evidence type="ECO:0000313" key="2">
    <source>
        <dbReference type="EMBL" id="SDE20648.1"/>
    </source>
</evidence>
<dbReference type="AlphaFoldDB" id="A0A1G7B0K4"/>
<dbReference type="EMBL" id="FNAB01000012">
    <property type="protein sequence ID" value="SDE20648.1"/>
    <property type="molecule type" value="Genomic_DNA"/>
</dbReference>
<dbReference type="RefSeq" id="WP_072845784.1">
    <property type="nucleotide sequence ID" value="NZ_FNAB01000012.1"/>
</dbReference>
<reference evidence="2 3" key="1">
    <citation type="submission" date="2016-10" db="EMBL/GenBank/DDBJ databases">
        <authorList>
            <person name="de Groot N.N."/>
        </authorList>
    </citation>
    <scope>NUCLEOTIDE SEQUENCE [LARGE SCALE GENOMIC DNA]</scope>
    <source>
        <strain evidence="2 3">JCM 11308</strain>
    </source>
</reference>
<dbReference type="Proteomes" id="UP000199417">
    <property type="component" value="Unassembled WGS sequence"/>
</dbReference>
<keyword evidence="1" id="KW-1133">Transmembrane helix</keyword>
<gene>
    <name evidence="2" type="ORF">SAMN05444580_11219</name>
</gene>
<evidence type="ECO:0000256" key="1">
    <source>
        <dbReference type="SAM" id="Phobius"/>
    </source>
</evidence>
<feature type="transmembrane region" description="Helical" evidence="1">
    <location>
        <begin position="127"/>
        <end position="146"/>
    </location>
</feature>
<feature type="transmembrane region" description="Helical" evidence="1">
    <location>
        <begin position="59"/>
        <end position="77"/>
    </location>
</feature>
<evidence type="ECO:0000313" key="3">
    <source>
        <dbReference type="Proteomes" id="UP000199417"/>
    </source>
</evidence>
<feature type="transmembrane region" description="Helical" evidence="1">
    <location>
        <begin position="31"/>
        <end position="53"/>
    </location>
</feature>
<organism evidence="2 3">
    <name type="scientific">Rhodococcus tukisamuensis</name>
    <dbReference type="NCBI Taxonomy" id="168276"/>
    <lineage>
        <taxon>Bacteria</taxon>
        <taxon>Bacillati</taxon>
        <taxon>Actinomycetota</taxon>
        <taxon>Actinomycetes</taxon>
        <taxon>Mycobacteriales</taxon>
        <taxon>Nocardiaceae</taxon>
        <taxon>Rhodococcus</taxon>
    </lineage>
</organism>
<name>A0A1G7B0K4_9NOCA</name>
<evidence type="ECO:0008006" key="4">
    <source>
        <dbReference type="Google" id="ProtNLM"/>
    </source>
</evidence>
<protein>
    <recommendedName>
        <fullName evidence="4">DUF2029 domain-containing protein</fullName>
    </recommendedName>
</protein>